<reference evidence="2" key="1">
    <citation type="journal article" date="2016" name="Genome Announc.">
        <title>Draft Genome Sequences of Five Rapidly Growing Mycobacterium Species, M. thermoresistibile, M. fortuitum subsp. acetamidolyticum, M. canariasense, M. brisbanense, and M. novocastrense.</title>
        <authorList>
            <person name="Katahira K."/>
            <person name="Ogura Y."/>
            <person name="Gotoh Y."/>
            <person name="Hayashi T."/>
        </authorList>
    </citation>
    <scope>NUCLEOTIDE SEQUENCE [LARGE SCALE GENOMIC DNA]</scope>
    <source>
        <strain evidence="2">JCM15298</strain>
    </source>
</reference>
<evidence type="ECO:0000313" key="1">
    <source>
        <dbReference type="EMBL" id="GAS97075.1"/>
    </source>
</evidence>
<dbReference type="GO" id="GO:0003677">
    <property type="term" value="F:DNA binding"/>
    <property type="evidence" value="ECO:0007669"/>
    <property type="project" value="UniProtKB-KW"/>
</dbReference>
<dbReference type="AlphaFoldDB" id="A0A100WF76"/>
<dbReference type="RefSeq" id="WP_062658010.1">
    <property type="nucleotide sequence ID" value="NZ_BCSY01000068.1"/>
</dbReference>
<keyword evidence="2" id="KW-1185">Reference proteome</keyword>
<name>A0A100WF76_MYCCR</name>
<reference evidence="2" key="2">
    <citation type="submission" date="2016-02" db="EMBL/GenBank/DDBJ databases">
        <title>Draft genome sequence of five rapidly growing Mycobacterium species.</title>
        <authorList>
            <person name="Katahira K."/>
            <person name="Gotou Y."/>
            <person name="Iida K."/>
            <person name="Ogura Y."/>
            <person name="Hayashi T."/>
        </authorList>
    </citation>
    <scope>NUCLEOTIDE SEQUENCE [LARGE SCALE GENOMIC DNA]</scope>
    <source>
        <strain evidence="2">JCM15298</strain>
    </source>
</reference>
<gene>
    <name evidence="1" type="ORF">RMCC_4041</name>
</gene>
<dbReference type="Proteomes" id="UP000069443">
    <property type="component" value="Unassembled WGS sequence"/>
</dbReference>
<dbReference type="OrthoDB" id="27092at2"/>
<comment type="caution">
    <text evidence="1">The sequence shown here is derived from an EMBL/GenBank/DDBJ whole genome shotgun (WGS) entry which is preliminary data.</text>
</comment>
<protein>
    <submittedName>
        <fullName evidence="1">Response regulator containing a CheY-like receiver domain and an HTH DNA-binding domain</fullName>
    </submittedName>
</protein>
<proteinExistence type="predicted"/>
<accession>A0A100WF76</accession>
<organism evidence="1 2">
    <name type="scientific">Mycolicibacterium canariasense</name>
    <name type="common">Mycobacterium canariasense</name>
    <dbReference type="NCBI Taxonomy" id="228230"/>
    <lineage>
        <taxon>Bacteria</taxon>
        <taxon>Bacillati</taxon>
        <taxon>Actinomycetota</taxon>
        <taxon>Actinomycetes</taxon>
        <taxon>Mycobacteriales</taxon>
        <taxon>Mycobacteriaceae</taxon>
        <taxon>Mycolicibacterium</taxon>
    </lineage>
</organism>
<evidence type="ECO:0000313" key="2">
    <source>
        <dbReference type="Proteomes" id="UP000069443"/>
    </source>
</evidence>
<dbReference type="EMBL" id="BCSY01000068">
    <property type="protein sequence ID" value="GAS97075.1"/>
    <property type="molecule type" value="Genomic_DNA"/>
</dbReference>
<dbReference type="STRING" id="228230.RMCC_4041"/>
<keyword evidence="1" id="KW-0238">DNA-binding</keyword>
<sequence>MVLVSVDHGVELLVVARSAYRRSDWRTTYETFGRVESVQRLATDDLAAYAAAAWRLGHGREAVRINERVHTLLVRTDPMQAAVKAAELGLAWLARGHVAVAQSWADRAALLLRGTAESAAHGYVAYLGVALAPDGPAAAELGGIATRVGDPTLIALARAAQGIAALARQRFAEGYAALDDALLPMLDERVPMEWAADVYRRALMSAADNADVDRLRAWSESALRWAEATDAVTYRAIVDVLRSHAGLGPARGRLGELRRVVAEVDAAVAGLLDDLLARR</sequence>